<accession>A0A836BWU7</accession>
<keyword evidence="1" id="KW-0472">Membrane</keyword>
<feature type="transmembrane region" description="Helical" evidence="1">
    <location>
        <begin position="514"/>
        <end position="532"/>
    </location>
</feature>
<reference evidence="4" key="1">
    <citation type="journal article" date="2020" name="bioRxiv">
        <title>Comparative genomics of Chlamydomonas.</title>
        <authorList>
            <person name="Craig R.J."/>
            <person name="Hasan A.R."/>
            <person name="Ness R.W."/>
            <person name="Keightley P.D."/>
        </authorList>
    </citation>
    <scope>NUCLEOTIDE SEQUENCE</scope>
    <source>
        <strain evidence="4">CCAP 11/70</strain>
    </source>
</reference>
<dbReference type="Gene3D" id="2.30.180.10">
    <property type="entry name" value="FAS1 domain"/>
    <property type="match status" value="3"/>
</dbReference>
<feature type="domain" description="FAS1" evidence="3">
    <location>
        <begin position="27"/>
        <end position="172"/>
    </location>
</feature>
<dbReference type="InterPro" id="IPR000782">
    <property type="entry name" value="FAS1_domain"/>
</dbReference>
<proteinExistence type="predicted"/>
<keyword evidence="5" id="KW-1185">Reference proteome</keyword>
<dbReference type="SMART" id="SM00554">
    <property type="entry name" value="FAS1"/>
    <property type="match status" value="3"/>
</dbReference>
<dbReference type="InterPro" id="IPR050904">
    <property type="entry name" value="Adhesion/Biosynth-related"/>
</dbReference>
<dbReference type="EMBL" id="JAEHOE010000047">
    <property type="protein sequence ID" value="KAG2492056.1"/>
    <property type="molecule type" value="Genomic_DNA"/>
</dbReference>
<evidence type="ECO:0000256" key="1">
    <source>
        <dbReference type="SAM" id="Phobius"/>
    </source>
</evidence>
<dbReference type="PANTHER" id="PTHR10900">
    <property type="entry name" value="PERIOSTIN-RELATED"/>
    <property type="match status" value="1"/>
</dbReference>
<dbReference type="GO" id="GO:0005615">
    <property type="term" value="C:extracellular space"/>
    <property type="evidence" value="ECO:0007669"/>
    <property type="project" value="TreeGrafter"/>
</dbReference>
<feature type="chain" id="PRO_5032332504" description="FAS1 domain-containing protein" evidence="2">
    <location>
        <begin position="29"/>
        <end position="534"/>
    </location>
</feature>
<keyword evidence="2" id="KW-0732">Signal</keyword>
<name>A0A836BWU7_9CHLO</name>
<dbReference type="InterPro" id="IPR036378">
    <property type="entry name" value="FAS1_dom_sf"/>
</dbReference>
<dbReference type="PROSITE" id="PS50213">
    <property type="entry name" value="FAS1"/>
    <property type="match status" value="3"/>
</dbReference>
<dbReference type="PROSITE" id="PS51257">
    <property type="entry name" value="PROKAR_LIPOPROTEIN"/>
    <property type="match status" value="1"/>
</dbReference>
<dbReference type="Pfam" id="PF02469">
    <property type="entry name" value="Fasciclin"/>
    <property type="match status" value="3"/>
</dbReference>
<feature type="domain" description="FAS1" evidence="3">
    <location>
        <begin position="339"/>
        <end position="488"/>
    </location>
</feature>
<keyword evidence="1" id="KW-0812">Transmembrane</keyword>
<evidence type="ECO:0000313" key="5">
    <source>
        <dbReference type="Proteomes" id="UP000612055"/>
    </source>
</evidence>
<dbReference type="OrthoDB" id="540066at2759"/>
<evidence type="ECO:0000256" key="2">
    <source>
        <dbReference type="SAM" id="SignalP"/>
    </source>
</evidence>
<dbReference type="PANTHER" id="PTHR10900:SF77">
    <property type="entry name" value="FI19380P1"/>
    <property type="match status" value="1"/>
</dbReference>
<feature type="signal peptide" evidence="2">
    <location>
        <begin position="1"/>
        <end position="28"/>
    </location>
</feature>
<sequence>MARRGVLRSCGVLVAGVLLALACRPSAATILTTISSNPDLVLFANALQLSGAADLFNVSETQNLTVFAPSNAAFLSALAALKLSQNDLVQNAGSMYPILLYHVLVGATDAEEFSTNLTSRATRLTSGTTTLTVNVQRTGTAVRVESLGTDANVTTANIAAGDSVIHIIDNVLVPFYPTIYSSIIRQSFFTRLATAAQISGVRLVSKLTDPLTAWTMFTPINVAFTGYLSTFGLNFTDISQLAAFPAKVRATLNYHIIPSLATGPFTSANFSAAPGSGLSLRTLTGQNITITKVGTTYYAIGPSNNATITLLDSPAGFTNAATYRSAIHWVNRVLLPPPLGSLSAALAARNDVTRIVGAINNETTYSSALTDPNFSGTLLVPTDAAWNNLLASMNTTWEVFLSNKTRVKKILELHIIPSVGIPLEVDTLVNNTLLATKIGANTLSVFKPNDAVTMFVAINGGKGNATVLYKEMILDTELATVMFIDAVLIPGDISTAPIGTDGSNPGAASTASPSFVLLLWSALAAALLYVFGSS</sequence>
<comment type="caution">
    <text evidence="4">The sequence shown here is derived from an EMBL/GenBank/DDBJ whole genome shotgun (WGS) entry which is preliminary data.</text>
</comment>
<protein>
    <recommendedName>
        <fullName evidence="3">FAS1 domain-containing protein</fullName>
    </recommendedName>
</protein>
<feature type="domain" description="FAS1" evidence="3">
    <location>
        <begin position="176"/>
        <end position="334"/>
    </location>
</feature>
<dbReference type="Proteomes" id="UP000612055">
    <property type="component" value="Unassembled WGS sequence"/>
</dbReference>
<evidence type="ECO:0000259" key="3">
    <source>
        <dbReference type="PROSITE" id="PS50213"/>
    </source>
</evidence>
<dbReference type="SUPFAM" id="SSF82153">
    <property type="entry name" value="FAS1 domain"/>
    <property type="match status" value="3"/>
</dbReference>
<keyword evidence="1" id="KW-1133">Transmembrane helix</keyword>
<organism evidence="4 5">
    <name type="scientific">Edaphochlamys debaryana</name>
    <dbReference type="NCBI Taxonomy" id="47281"/>
    <lineage>
        <taxon>Eukaryota</taxon>
        <taxon>Viridiplantae</taxon>
        <taxon>Chlorophyta</taxon>
        <taxon>core chlorophytes</taxon>
        <taxon>Chlorophyceae</taxon>
        <taxon>CS clade</taxon>
        <taxon>Chlamydomonadales</taxon>
        <taxon>Chlamydomonadales incertae sedis</taxon>
        <taxon>Edaphochlamys</taxon>
    </lineage>
</organism>
<gene>
    <name evidence="4" type="ORF">HYH03_009554</name>
</gene>
<evidence type="ECO:0000313" key="4">
    <source>
        <dbReference type="EMBL" id="KAG2492056.1"/>
    </source>
</evidence>
<dbReference type="AlphaFoldDB" id="A0A836BWU7"/>